<dbReference type="SMART" id="SM00506">
    <property type="entry name" value="A1pp"/>
    <property type="match status" value="1"/>
</dbReference>
<dbReference type="PROSITE" id="PS51154">
    <property type="entry name" value="MACRO"/>
    <property type="match status" value="1"/>
</dbReference>
<feature type="domain" description="Macro" evidence="2">
    <location>
        <begin position="1"/>
        <end position="166"/>
    </location>
</feature>
<proteinExistence type="predicted"/>
<organism evidence="3">
    <name type="scientific">Streptomyces sp. NBC_00060</name>
    <dbReference type="NCBI Taxonomy" id="2975636"/>
    <lineage>
        <taxon>Bacteria</taxon>
        <taxon>Bacillati</taxon>
        <taxon>Actinomycetota</taxon>
        <taxon>Actinomycetes</taxon>
        <taxon>Kitasatosporales</taxon>
        <taxon>Streptomycetaceae</taxon>
        <taxon>Streptomyces</taxon>
    </lineage>
</organism>
<dbReference type="InterPro" id="IPR002589">
    <property type="entry name" value="Macro_dom"/>
</dbReference>
<sequence length="166" mass="17682">MTSSIRVTACSGDILQAYVSALVNPVNAVGVMGKGLALQFKKAYPAMFAAYKQACHSGDLAVGRMHVWDAGAAAQPRYVINFPTKELWRSRSRIEDIDAGLIDLVATVQRLGIASLAIPALGAGLGGLEWADVEPRIRRAFADAPGVSLFLYPPHPPQQQPVLNGS</sequence>
<evidence type="ECO:0000313" key="3">
    <source>
        <dbReference type="EMBL" id="WTU44951.1"/>
    </source>
</evidence>
<name>A0AAU2HBY5_9ACTN</name>
<dbReference type="Pfam" id="PF01661">
    <property type="entry name" value="Macro"/>
    <property type="match status" value="1"/>
</dbReference>
<comment type="catalytic activity">
    <reaction evidence="1">
        <text>an N-(ADP-alpha-D-ribosyl)-thymidine in DNA + H2O = a thymidine in DNA + ADP-D-ribose</text>
        <dbReference type="Rhea" id="RHEA:71655"/>
        <dbReference type="Rhea" id="RHEA-COMP:13556"/>
        <dbReference type="Rhea" id="RHEA-COMP:18051"/>
        <dbReference type="ChEBI" id="CHEBI:15377"/>
        <dbReference type="ChEBI" id="CHEBI:57967"/>
        <dbReference type="ChEBI" id="CHEBI:137386"/>
        <dbReference type="ChEBI" id="CHEBI:191199"/>
    </reaction>
    <physiologicalReaction direction="left-to-right" evidence="1">
        <dbReference type="Rhea" id="RHEA:71656"/>
    </physiologicalReaction>
</comment>
<dbReference type="InterPro" id="IPR043472">
    <property type="entry name" value="Macro_dom-like"/>
</dbReference>
<dbReference type="PANTHER" id="PTHR12521:SF0">
    <property type="entry name" value="ADP-RIBOSE GLYCOHYDROLASE OARD1"/>
    <property type="match status" value="1"/>
</dbReference>
<dbReference type="EMBL" id="CP108253">
    <property type="protein sequence ID" value="WTU44951.1"/>
    <property type="molecule type" value="Genomic_DNA"/>
</dbReference>
<gene>
    <name evidence="3" type="ORF">OHV25_37970</name>
</gene>
<reference evidence="3" key="1">
    <citation type="submission" date="2022-10" db="EMBL/GenBank/DDBJ databases">
        <title>The complete genomes of actinobacterial strains from the NBC collection.</title>
        <authorList>
            <person name="Joergensen T.S."/>
            <person name="Alvarez Arevalo M."/>
            <person name="Sterndorff E.B."/>
            <person name="Faurdal D."/>
            <person name="Vuksanovic O."/>
            <person name="Mourched A.-S."/>
            <person name="Charusanti P."/>
            <person name="Shaw S."/>
            <person name="Blin K."/>
            <person name="Weber T."/>
        </authorList>
    </citation>
    <scope>NUCLEOTIDE SEQUENCE</scope>
    <source>
        <strain evidence="3">NBC_00060</strain>
    </source>
</reference>
<dbReference type="Gene3D" id="3.40.220.10">
    <property type="entry name" value="Leucine Aminopeptidase, subunit E, domain 1"/>
    <property type="match status" value="1"/>
</dbReference>
<accession>A0AAU2HBY5</accession>
<evidence type="ECO:0000256" key="1">
    <source>
        <dbReference type="ARBA" id="ARBA00035885"/>
    </source>
</evidence>
<evidence type="ECO:0000259" key="2">
    <source>
        <dbReference type="PROSITE" id="PS51154"/>
    </source>
</evidence>
<dbReference type="GO" id="GO:0140291">
    <property type="term" value="P:peptidyl-glutamate ADP-deribosylation"/>
    <property type="evidence" value="ECO:0007669"/>
    <property type="project" value="TreeGrafter"/>
</dbReference>
<dbReference type="SUPFAM" id="SSF52949">
    <property type="entry name" value="Macro domain-like"/>
    <property type="match status" value="1"/>
</dbReference>
<dbReference type="CDD" id="cd02901">
    <property type="entry name" value="Macro_Poa1p-like"/>
    <property type="match status" value="1"/>
</dbReference>
<dbReference type="PANTHER" id="PTHR12521">
    <property type="entry name" value="PROTEIN C6ORF130"/>
    <property type="match status" value="1"/>
</dbReference>
<dbReference type="AlphaFoldDB" id="A0AAU2HBY5"/>
<dbReference type="InterPro" id="IPR050892">
    <property type="entry name" value="ADP-ribose_metab_enzymes"/>
</dbReference>
<protein>
    <submittedName>
        <fullName evidence="3">Macro domain-containing protein</fullName>
    </submittedName>
</protein>